<proteinExistence type="predicted"/>
<dbReference type="CDD" id="cd02440">
    <property type="entry name" value="AdoMet_MTases"/>
    <property type="match status" value="1"/>
</dbReference>
<dbReference type="Gene3D" id="3.40.50.150">
    <property type="entry name" value="Vaccinia Virus protein VP39"/>
    <property type="match status" value="1"/>
</dbReference>
<dbReference type="Pfam" id="PF02384">
    <property type="entry name" value="N6_Mtase"/>
    <property type="match status" value="1"/>
</dbReference>
<dbReference type="InterPro" id="IPR002052">
    <property type="entry name" value="DNA_methylase_N6_adenine_CS"/>
</dbReference>
<dbReference type="SUPFAM" id="SSF53335">
    <property type="entry name" value="S-adenosyl-L-methionine-dependent methyltransferases"/>
    <property type="match status" value="1"/>
</dbReference>
<keyword evidence="3" id="KW-0489">Methyltransferase</keyword>
<dbReference type="PRINTS" id="PR00507">
    <property type="entry name" value="N12N6MTFRASE"/>
</dbReference>
<dbReference type="GO" id="GO:0003677">
    <property type="term" value="F:DNA binding"/>
    <property type="evidence" value="ECO:0007669"/>
    <property type="project" value="InterPro"/>
</dbReference>
<keyword evidence="4" id="KW-1185">Reference proteome</keyword>
<feature type="domain" description="DNA methylase adenine-specific" evidence="2">
    <location>
        <begin position="117"/>
        <end position="299"/>
    </location>
</feature>
<dbReference type="PROSITE" id="PS00092">
    <property type="entry name" value="N6_MTASE"/>
    <property type="match status" value="1"/>
</dbReference>
<dbReference type="RefSeq" id="WP_155338759.1">
    <property type="nucleotide sequence ID" value="NZ_BAAABN010000077.1"/>
</dbReference>
<dbReference type="PANTHER" id="PTHR42998">
    <property type="entry name" value="TYPE I RESTRICTION ENZYME HINDVIIP M PROTEIN-RELATED"/>
    <property type="match status" value="1"/>
</dbReference>
<evidence type="ECO:0000256" key="1">
    <source>
        <dbReference type="ARBA" id="ARBA00022747"/>
    </source>
</evidence>
<dbReference type="InterPro" id="IPR029063">
    <property type="entry name" value="SAM-dependent_MTases_sf"/>
</dbReference>
<sequence>MTYVNAGDIARLADVGRAAVSNWRRRHDDFPQPVGGTTASPLFSLSEVAAWLRRNGKPYEVSPGDLAWQRLRAAGEDLRLGELVAAAGDFLEGRPSGLKAGVTALLTELAEERGARDAFEFLCERYVDAHSRQLAVTPADLAELMTRLSGGGTLLDPACGIGTLLLGAKTAIGQELSGSSARIAQIRLRMRGVDGRVVAGDSLRQDGFPAERADAVVCDPPFNERAWGHDELAGDPRWEYGLPPRGEPELAWVQHCLARVRPGGTVVILMPPAAATRRPGRRIRANLLRGGALRAVIALGGADLWLLRRPESGERPPAQVLMFNGDVAGAWPAWLEFQRDPQGVRIIDLLDDEVDVSPLRFDQKGTPAEFVAVQAEFRATASTLTGPGLDVLDQPRDLNMTTVGELAKAGLLAVHHSALKPGEVAEQGDVPVLSGDDVLLGGVASGWTGSAAGQIVVEPGDVVTTPAGVVRVIAEGGAVLGPQLTLYRLDQDRLDADFLAGFLRAGGGLSRGTSRLDARRTRVPRLSLPEQRPYGAAFRRLAELDDALRATTRRGERLIRLALDGLASGHLL</sequence>
<dbReference type="InterPro" id="IPR052916">
    <property type="entry name" value="Type-I_RE_MTase_Subunit"/>
</dbReference>
<gene>
    <name evidence="3" type="ORF">Acor_46040</name>
</gene>
<dbReference type="GO" id="GO:0032259">
    <property type="term" value="P:methylation"/>
    <property type="evidence" value="ECO:0007669"/>
    <property type="project" value="UniProtKB-KW"/>
</dbReference>
<protein>
    <submittedName>
        <fullName evidence="3">SAM-dependent methyltransferase</fullName>
    </submittedName>
</protein>
<dbReference type="OrthoDB" id="9784823at2"/>
<dbReference type="EMBL" id="BLAD01000059">
    <property type="protein sequence ID" value="GES02538.1"/>
    <property type="molecule type" value="Genomic_DNA"/>
</dbReference>
<evidence type="ECO:0000313" key="4">
    <source>
        <dbReference type="Proteomes" id="UP000334990"/>
    </source>
</evidence>
<dbReference type="GO" id="GO:0008170">
    <property type="term" value="F:N-methyltransferase activity"/>
    <property type="evidence" value="ECO:0007669"/>
    <property type="project" value="InterPro"/>
</dbReference>
<reference evidence="3 4" key="1">
    <citation type="submission" date="2019-10" db="EMBL/GenBank/DDBJ databases">
        <title>Whole genome shotgun sequence of Acrocarpospora corrugata NBRC 13972.</title>
        <authorList>
            <person name="Ichikawa N."/>
            <person name="Kimura A."/>
            <person name="Kitahashi Y."/>
            <person name="Komaki H."/>
            <person name="Oguchi A."/>
        </authorList>
    </citation>
    <scope>NUCLEOTIDE SEQUENCE [LARGE SCALE GENOMIC DNA]</scope>
    <source>
        <strain evidence="3 4">NBRC 13972</strain>
    </source>
</reference>
<dbReference type="GO" id="GO:0009307">
    <property type="term" value="P:DNA restriction-modification system"/>
    <property type="evidence" value="ECO:0007669"/>
    <property type="project" value="UniProtKB-KW"/>
</dbReference>
<dbReference type="PANTHER" id="PTHR42998:SF1">
    <property type="entry name" value="TYPE I RESTRICTION ENZYME HINDI METHYLASE SUBUNIT"/>
    <property type="match status" value="1"/>
</dbReference>
<evidence type="ECO:0000313" key="3">
    <source>
        <dbReference type="EMBL" id="GES02538.1"/>
    </source>
</evidence>
<name>A0A5M3W7N3_9ACTN</name>
<organism evidence="3 4">
    <name type="scientific">Acrocarpospora corrugata</name>
    <dbReference type="NCBI Taxonomy" id="35763"/>
    <lineage>
        <taxon>Bacteria</taxon>
        <taxon>Bacillati</taxon>
        <taxon>Actinomycetota</taxon>
        <taxon>Actinomycetes</taxon>
        <taxon>Streptosporangiales</taxon>
        <taxon>Streptosporangiaceae</taxon>
        <taxon>Acrocarpospora</taxon>
    </lineage>
</organism>
<keyword evidence="1" id="KW-0680">Restriction system</keyword>
<dbReference type="InterPro" id="IPR003356">
    <property type="entry name" value="DNA_methylase_A-5"/>
</dbReference>
<evidence type="ECO:0000259" key="2">
    <source>
        <dbReference type="Pfam" id="PF02384"/>
    </source>
</evidence>
<dbReference type="AlphaFoldDB" id="A0A5M3W7N3"/>
<comment type="caution">
    <text evidence="3">The sequence shown here is derived from an EMBL/GenBank/DDBJ whole genome shotgun (WGS) entry which is preliminary data.</text>
</comment>
<keyword evidence="3" id="KW-0808">Transferase</keyword>
<accession>A0A5M3W7N3</accession>
<dbReference type="Proteomes" id="UP000334990">
    <property type="component" value="Unassembled WGS sequence"/>
</dbReference>